<evidence type="ECO:0000313" key="3">
    <source>
        <dbReference type="Proteomes" id="UP001589813"/>
    </source>
</evidence>
<keyword evidence="3" id="KW-1185">Reference proteome</keyword>
<protein>
    <recommendedName>
        <fullName evidence="4">DUF4397 domain-containing protein</fullName>
    </recommendedName>
</protein>
<name>A0ABV6BL73_9GAMM</name>
<dbReference type="RefSeq" id="WP_377247706.1">
    <property type="nucleotide sequence ID" value="NZ_JBHLXP010000005.1"/>
</dbReference>
<gene>
    <name evidence="2" type="ORF">ACFFJP_18305</name>
</gene>
<feature type="signal peptide" evidence="1">
    <location>
        <begin position="1"/>
        <end position="18"/>
    </location>
</feature>
<evidence type="ECO:0008006" key="4">
    <source>
        <dbReference type="Google" id="ProtNLM"/>
    </source>
</evidence>
<organism evidence="2 3">
    <name type="scientific">Rheinheimera tilapiae</name>
    <dbReference type="NCBI Taxonomy" id="875043"/>
    <lineage>
        <taxon>Bacteria</taxon>
        <taxon>Pseudomonadati</taxon>
        <taxon>Pseudomonadota</taxon>
        <taxon>Gammaproteobacteria</taxon>
        <taxon>Chromatiales</taxon>
        <taxon>Chromatiaceae</taxon>
        <taxon>Rheinheimera</taxon>
    </lineage>
</organism>
<accession>A0ABV6BL73</accession>
<dbReference type="EMBL" id="JBHLXP010000005">
    <property type="protein sequence ID" value="MFC0050258.1"/>
    <property type="molecule type" value="Genomic_DNA"/>
</dbReference>
<sequence length="452" mass="48913">MSTLRILALAISSLTLTACGGSSDSSGSDTYPDSYIQFYNGSANSANTTLQLIEADDDEIAIGSATFADATSLVTMEGGSYDLELNWTPASGETATVRTDKVTLADGEKTFLAMLGDFNSPELLTFKFSRDDELDDQFKVAMLDLVNNSNSYDLYISEDDQAFSDAKLVNSASYKGLTQFQTYDTGSYIFYVTKGGDKTVLFKSDAVTLSYETEYLLVLRSATGPSAGNKLALDLIGNTTSVTTLEDITSNAQFRIYNSMNNTGTGSVFLGDLTATPAIAKLPIDTLSAYTEVVAGDYRVSLTDDKGALVMRNGLMTLSQGAVKSVVFYQDANDKAAAITVTDSKTPQVYDFVFNAVNTIPDYDQVSLYFVKPGYTMENTAYYVTTLNYASQTSVTLPAGEYTMYVVHKDNNNNKILLAQTELTKLVSGSNYLLLAEKEQNSLSGFKLTLAK</sequence>
<evidence type="ECO:0000313" key="2">
    <source>
        <dbReference type="EMBL" id="MFC0050258.1"/>
    </source>
</evidence>
<reference evidence="2 3" key="1">
    <citation type="submission" date="2024-09" db="EMBL/GenBank/DDBJ databases">
        <authorList>
            <person name="Sun Q."/>
            <person name="Mori K."/>
        </authorList>
    </citation>
    <scope>NUCLEOTIDE SEQUENCE [LARGE SCALE GENOMIC DNA]</scope>
    <source>
        <strain evidence="2 3">KCTC 23315</strain>
    </source>
</reference>
<comment type="caution">
    <text evidence="2">The sequence shown here is derived from an EMBL/GenBank/DDBJ whole genome shotgun (WGS) entry which is preliminary data.</text>
</comment>
<feature type="chain" id="PRO_5046240608" description="DUF4397 domain-containing protein" evidence="1">
    <location>
        <begin position="19"/>
        <end position="452"/>
    </location>
</feature>
<evidence type="ECO:0000256" key="1">
    <source>
        <dbReference type="SAM" id="SignalP"/>
    </source>
</evidence>
<dbReference type="Proteomes" id="UP001589813">
    <property type="component" value="Unassembled WGS sequence"/>
</dbReference>
<proteinExistence type="predicted"/>
<dbReference type="PROSITE" id="PS51257">
    <property type="entry name" value="PROKAR_LIPOPROTEIN"/>
    <property type="match status" value="1"/>
</dbReference>
<keyword evidence="1" id="KW-0732">Signal</keyword>